<keyword evidence="8" id="KW-0472">Membrane</keyword>
<dbReference type="Pfam" id="PF00664">
    <property type="entry name" value="ABC_membrane"/>
    <property type="match status" value="1"/>
</dbReference>
<evidence type="ECO:0000313" key="9">
    <source>
        <dbReference type="EMBL" id="TRZ35160.1"/>
    </source>
</evidence>
<dbReference type="InterPro" id="IPR003439">
    <property type="entry name" value="ABC_transporter-like_ATP-bd"/>
</dbReference>
<keyword evidence="6 9" id="KW-0067">ATP-binding</keyword>
<dbReference type="RefSeq" id="WP_049221319.1">
    <property type="nucleotide sequence ID" value="NZ_CABGUH010000001.1"/>
</dbReference>
<evidence type="ECO:0000256" key="1">
    <source>
        <dbReference type="ARBA" id="ARBA00004651"/>
    </source>
</evidence>
<evidence type="ECO:0000256" key="7">
    <source>
        <dbReference type="ARBA" id="ARBA00022989"/>
    </source>
</evidence>
<evidence type="ECO:0000256" key="4">
    <source>
        <dbReference type="ARBA" id="ARBA00022692"/>
    </source>
</evidence>
<dbReference type="Gene3D" id="1.20.1560.10">
    <property type="entry name" value="ABC transporter type 1, transmembrane domain"/>
    <property type="match status" value="1"/>
</dbReference>
<dbReference type="PANTHER" id="PTHR43394:SF1">
    <property type="entry name" value="ATP-BINDING CASSETTE SUB-FAMILY B MEMBER 10, MITOCHONDRIAL"/>
    <property type="match status" value="1"/>
</dbReference>
<comment type="subcellular location">
    <subcellularLocation>
        <location evidence="1">Cell membrane</location>
        <topology evidence="1">Multi-pass membrane protein</topology>
    </subcellularLocation>
</comment>
<dbReference type="CDD" id="cd18548">
    <property type="entry name" value="ABC_6TM_Tm287_like"/>
    <property type="match status" value="1"/>
</dbReference>
<protein>
    <submittedName>
        <fullName evidence="9">ABC transporter ATP-binding protein</fullName>
    </submittedName>
</protein>
<proteinExistence type="predicted"/>
<dbReference type="SUPFAM" id="SSF90123">
    <property type="entry name" value="ABC transporter transmembrane region"/>
    <property type="match status" value="1"/>
</dbReference>
<evidence type="ECO:0000313" key="10">
    <source>
        <dbReference type="Proteomes" id="UP000316316"/>
    </source>
</evidence>
<dbReference type="Pfam" id="PF00005">
    <property type="entry name" value="ABC_tran"/>
    <property type="match status" value="1"/>
</dbReference>
<dbReference type="Proteomes" id="UP000316316">
    <property type="component" value="Unassembled WGS sequence"/>
</dbReference>
<dbReference type="GO" id="GO:0015421">
    <property type="term" value="F:ABC-type oligopeptide transporter activity"/>
    <property type="evidence" value="ECO:0007669"/>
    <property type="project" value="TreeGrafter"/>
</dbReference>
<keyword evidence="4" id="KW-0812">Transmembrane</keyword>
<dbReference type="PROSITE" id="PS50893">
    <property type="entry name" value="ABC_TRANSPORTER_2"/>
    <property type="match status" value="1"/>
</dbReference>
<dbReference type="InterPro" id="IPR017871">
    <property type="entry name" value="ABC_transporter-like_CS"/>
</dbReference>
<dbReference type="GO" id="GO:0005524">
    <property type="term" value="F:ATP binding"/>
    <property type="evidence" value="ECO:0007669"/>
    <property type="project" value="UniProtKB-KW"/>
</dbReference>
<keyword evidence="3" id="KW-1003">Cell membrane</keyword>
<dbReference type="PROSITE" id="PS50929">
    <property type="entry name" value="ABC_TM1F"/>
    <property type="match status" value="1"/>
</dbReference>
<dbReference type="PANTHER" id="PTHR43394">
    <property type="entry name" value="ATP-DEPENDENT PERMEASE MDL1, MITOCHONDRIAL"/>
    <property type="match status" value="1"/>
</dbReference>
<evidence type="ECO:0000256" key="8">
    <source>
        <dbReference type="ARBA" id="ARBA00023136"/>
    </source>
</evidence>
<dbReference type="SUPFAM" id="SSF52540">
    <property type="entry name" value="P-loop containing nucleoside triphosphate hydrolases"/>
    <property type="match status" value="1"/>
</dbReference>
<evidence type="ECO:0000256" key="5">
    <source>
        <dbReference type="ARBA" id="ARBA00022741"/>
    </source>
</evidence>
<dbReference type="Gene3D" id="3.40.50.300">
    <property type="entry name" value="P-loop containing nucleotide triphosphate hydrolases"/>
    <property type="match status" value="1"/>
</dbReference>
<dbReference type="GeneID" id="69569700"/>
<dbReference type="InterPro" id="IPR027417">
    <property type="entry name" value="P-loop_NTPase"/>
</dbReference>
<accession>A0A553SDU7</accession>
<sequence length="588" mass="65560">MIQLIKRTNKKERLLVVSSVLFIIGQVWMDLKVPDYMSQITTLLQTPNTAISEILKPGGWMVLLSLMSFVFSSIVGLFVAKIAASLTCRVRQDMFGKVMDYSTHEIQQFSIPSLTTRTTNDLTQIQQLVAMGLQLLIKGPITAVWAILKIAGKNWQWTTTTGVAVLILLIMLFVILSLVQPRFRKVQQLTDKVNSITRENLTGLRVVRAYNAEGYQEEKFEEANQELTSTNLFAGRVMALMSPGMSLISSGLTLAVYWIGAYMIQQATGMAKLTLFSDMIVFSSYAMQVVMSFVLMSMIFMILPRATISAKRINEVLDKESSVEFPNEGEKKQPDIKGTVEFDHVTFRYPDASEPVVHDINFKAEQGDTVAFIGSTGSGKSTILNLIPRFYETSEGRISIDGQPINTYSHVNLNDIVGYIPQKPVLFSGTIQSNLDFGISSNAPLDEEKMEEALSIAQASDFVNEKEDKLNSHVAQNGSNFSGGQKQRLAIARVIARKPEILLFDDSFSALDYKTDKKLREVLKEKLADTTKLIVAQRISTIMDADQIIVLDEGHIFGQGTHEELLESNAVYQEIAYSQLSKEELAHG</sequence>
<organism evidence="9 10">
    <name type="scientific">Enterococcus avium</name>
    <name type="common">Streptococcus avium</name>
    <dbReference type="NCBI Taxonomy" id="33945"/>
    <lineage>
        <taxon>Bacteria</taxon>
        <taxon>Bacillati</taxon>
        <taxon>Bacillota</taxon>
        <taxon>Bacilli</taxon>
        <taxon>Lactobacillales</taxon>
        <taxon>Enterococcaceae</taxon>
        <taxon>Enterococcus</taxon>
    </lineage>
</organism>
<dbReference type="InterPro" id="IPR036640">
    <property type="entry name" value="ABC1_TM_sf"/>
</dbReference>
<dbReference type="GO" id="GO:0005886">
    <property type="term" value="C:plasma membrane"/>
    <property type="evidence" value="ECO:0007669"/>
    <property type="project" value="UniProtKB-SubCell"/>
</dbReference>
<dbReference type="InterPro" id="IPR039421">
    <property type="entry name" value="Type_1_exporter"/>
</dbReference>
<dbReference type="EMBL" id="PDXQ01000001">
    <property type="protein sequence ID" value="TRZ35160.1"/>
    <property type="molecule type" value="Genomic_DNA"/>
</dbReference>
<evidence type="ECO:0000256" key="6">
    <source>
        <dbReference type="ARBA" id="ARBA00022840"/>
    </source>
</evidence>
<reference evidence="9 10" key="1">
    <citation type="submission" date="2017-10" db="EMBL/GenBank/DDBJ databases">
        <title>FDA dAtabase for Regulatory Grade micrObial Sequences (FDA-ARGOS): Supporting development and validation of Infectious Disease Dx tests.</title>
        <authorList>
            <person name="Campos J."/>
            <person name="Goldberg B."/>
            <person name="Tallon L.J."/>
            <person name="Sadzewicz L."/>
            <person name="Sengamalay N."/>
            <person name="Ott S."/>
            <person name="Godinez A."/>
            <person name="Nagaraj S."/>
            <person name="Vyas G."/>
            <person name="Aluvathingal J."/>
            <person name="Nadendla S."/>
            <person name="Geyer C."/>
            <person name="Nandy P."/>
            <person name="Hobson J."/>
            <person name="Sichtig H."/>
        </authorList>
    </citation>
    <scope>NUCLEOTIDE SEQUENCE [LARGE SCALE GENOMIC DNA]</scope>
    <source>
        <strain evidence="9 10">FDAARGOS_185</strain>
    </source>
</reference>
<dbReference type="InterPro" id="IPR003593">
    <property type="entry name" value="AAA+_ATPase"/>
</dbReference>
<gene>
    <name evidence="9" type="ORF">AUF17_14185</name>
</gene>
<dbReference type="SMART" id="SM00382">
    <property type="entry name" value="AAA"/>
    <property type="match status" value="1"/>
</dbReference>
<dbReference type="PROSITE" id="PS00211">
    <property type="entry name" value="ABC_TRANSPORTER_1"/>
    <property type="match status" value="1"/>
</dbReference>
<comment type="caution">
    <text evidence="9">The sequence shown here is derived from an EMBL/GenBank/DDBJ whole genome shotgun (WGS) entry which is preliminary data.</text>
</comment>
<evidence type="ECO:0000256" key="2">
    <source>
        <dbReference type="ARBA" id="ARBA00022448"/>
    </source>
</evidence>
<keyword evidence="5" id="KW-0547">Nucleotide-binding</keyword>
<keyword evidence="7" id="KW-1133">Transmembrane helix</keyword>
<dbReference type="InterPro" id="IPR011527">
    <property type="entry name" value="ABC1_TM_dom"/>
</dbReference>
<dbReference type="AlphaFoldDB" id="A0A553SDU7"/>
<dbReference type="FunFam" id="3.40.50.300:FF:000221">
    <property type="entry name" value="Multidrug ABC transporter ATP-binding protein"/>
    <property type="match status" value="1"/>
</dbReference>
<keyword evidence="2" id="KW-0813">Transport</keyword>
<evidence type="ECO:0000256" key="3">
    <source>
        <dbReference type="ARBA" id="ARBA00022475"/>
    </source>
</evidence>
<dbReference type="GO" id="GO:0016887">
    <property type="term" value="F:ATP hydrolysis activity"/>
    <property type="evidence" value="ECO:0007669"/>
    <property type="project" value="InterPro"/>
</dbReference>
<name>A0A553SDU7_ENTAV</name>